<evidence type="ECO:0000313" key="2">
    <source>
        <dbReference type="EMBL" id="MBM7587433.1"/>
    </source>
</evidence>
<protein>
    <submittedName>
        <fullName evidence="2">Ribosomal protein S12 methylthiotransferase accessory factor</fullName>
    </submittedName>
</protein>
<dbReference type="InterPro" id="IPR022291">
    <property type="entry name" value="Bacteriocin_synth_cyclodeHase"/>
</dbReference>
<dbReference type="NCBIfam" id="TIGR03604">
    <property type="entry name" value="TOMM_cyclo_SagD"/>
    <property type="match status" value="1"/>
</dbReference>
<comment type="caution">
    <text evidence="2">The sequence shown here is derived from an EMBL/GenBank/DDBJ whole genome shotgun (WGS) entry which is preliminary data.</text>
</comment>
<evidence type="ECO:0000313" key="3">
    <source>
        <dbReference type="Proteomes" id="UP001646157"/>
    </source>
</evidence>
<dbReference type="NCBIfam" id="TIGR03882">
    <property type="entry name" value="cyclo_dehyd_2"/>
    <property type="match status" value="1"/>
</dbReference>
<keyword evidence="2" id="KW-0689">Ribosomal protein</keyword>
<name>A0ABS2NHY6_9BACI</name>
<reference evidence="2 3" key="1">
    <citation type="submission" date="2021-01" db="EMBL/GenBank/DDBJ databases">
        <title>Genomic Encyclopedia of Type Strains, Phase IV (KMG-IV): sequencing the most valuable type-strain genomes for metagenomic binning, comparative biology and taxonomic classification.</title>
        <authorList>
            <person name="Goeker M."/>
        </authorList>
    </citation>
    <scope>NUCLEOTIDE SEQUENCE [LARGE SCALE GENOMIC DNA]</scope>
    <source>
        <strain evidence="2 3">DSM 24834</strain>
    </source>
</reference>
<sequence>MSAVVVVVGEGLLADRVCAELSSQYKIVRHTDFEEEVPEVTDLVLVLHDSWNPSVHQKAEEVLRSPGIPWLRGFVSFGQGVIGPLVRPSTPGCSQCADMRHLMAGRDRKEMWELQQKLVEYGGMSSDAWASRTGLLQMAYLLEAEAQRVLQGSLAHSEERVFLINLKTMESSWHFILPDSLCPVCSSLPNDSSTLAQITLKPSPKISTNIYRCRPLEELKKVLSKDYLDQRTGCLNGKMYDFAPPFADVMVNLPLFTADEGTAGRTHSYAISELTAILEGLERSCGISPRGKRTVVYDSYHNLKDQALNPIKVGVHEKGQYEQPNFPFEPFNPDRSMNWVWGYSFLQERPILVPELLAYYSLGCGDGFVYETSNGCALGGSLEEAIFYGILEVVERDAFLMTWYGQLPLPRLDPYSANNQELSLMVDRVRAVAGYDLYLYNATMENGIPSVWAMAKNSKRKGMNIICAAGAHPDPVRAVKSAVHELAGMMLTLDEKLEANKEEFMRMLKDSSLVQKMDDHGMLYGLPQAQERLEFLLDENRPLRTFAEEFKREAKHEDLSDDLEDILQVFRRLNLDVIVVDQSTTETMRNGLYCVKVLIPGMLPMTFGHHLTRVTGLERVLKVPMELGYTKQPLTFEQLNPHPHPFP</sequence>
<dbReference type="PROSITE" id="PS51664">
    <property type="entry name" value="YCAO"/>
    <property type="match status" value="1"/>
</dbReference>
<dbReference type="Pfam" id="PF02624">
    <property type="entry name" value="YcaO"/>
    <property type="match status" value="1"/>
</dbReference>
<keyword evidence="3" id="KW-1185">Reference proteome</keyword>
<dbReference type="InterPro" id="IPR027624">
    <property type="entry name" value="TOMM_cyclo_SagD"/>
</dbReference>
<proteinExistence type="predicted"/>
<dbReference type="InterPro" id="IPR003776">
    <property type="entry name" value="YcaO-like_dom"/>
</dbReference>
<organism evidence="2 3">
    <name type="scientific">Rossellomorea pakistanensis</name>
    <dbReference type="NCBI Taxonomy" id="992288"/>
    <lineage>
        <taxon>Bacteria</taxon>
        <taxon>Bacillati</taxon>
        <taxon>Bacillota</taxon>
        <taxon>Bacilli</taxon>
        <taxon>Bacillales</taxon>
        <taxon>Bacillaceae</taxon>
        <taxon>Rossellomorea</taxon>
    </lineage>
</organism>
<dbReference type="Gene3D" id="3.30.40.250">
    <property type="match status" value="1"/>
</dbReference>
<dbReference type="PANTHER" id="PTHR37809:SF1">
    <property type="entry name" value="RIBOSOMAL PROTEIN S12 METHYLTHIOTRANSFERASE ACCESSORY FACTOR YCAO"/>
    <property type="match status" value="1"/>
</dbReference>
<dbReference type="Gene3D" id="3.30.160.660">
    <property type="match status" value="1"/>
</dbReference>
<dbReference type="Gene3D" id="3.30.1330.230">
    <property type="match status" value="1"/>
</dbReference>
<accession>A0ABS2NHY6</accession>
<dbReference type="EMBL" id="JAFBDZ010000004">
    <property type="protein sequence ID" value="MBM7587433.1"/>
    <property type="molecule type" value="Genomic_DNA"/>
</dbReference>
<feature type="domain" description="YcaO" evidence="1">
    <location>
        <begin position="264"/>
        <end position="647"/>
    </location>
</feature>
<dbReference type="Proteomes" id="UP001646157">
    <property type="component" value="Unassembled WGS sequence"/>
</dbReference>
<dbReference type="RefSeq" id="WP_205174600.1">
    <property type="nucleotide sequence ID" value="NZ_JAFBDZ010000004.1"/>
</dbReference>
<keyword evidence="2" id="KW-0687">Ribonucleoprotein</keyword>
<dbReference type="PANTHER" id="PTHR37809">
    <property type="entry name" value="RIBOSOMAL PROTEIN S12 METHYLTHIOTRANSFERASE ACCESSORY FACTOR YCAO"/>
    <property type="match status" value="1"/>
</dbReference>
<dbReference type="Gene3D" id="3.40.50.720">
    <property type="entry name" value="NAD(P)-binding Rossmann-like Domain"/>
    <property type="match status" value="1"/>
</dbReference>
<dbReference type="GO" id="GO:0005840">
    <property type="term" value="C:ribosome"/>
    <property type="evidence" value="ECO:0007669"/>
    <property type="project" value="UniProtKB-KW"/>
</dbReference>
<evidence type="ECO:0000259" key="1">
    <source>
        <dbReference type="PROSITE" id="PS51664"/>
    </source>
</evidence>
<gene>
    <name evidence="2" type="ORF">JOC86_004006</name>
</gene>